<keyword evidence="2" id="KW-1185">Reference proteome</keyword>
<dbReference type="EMBL" id="CM042040">
    <property type="protein sequence ID" value="KAI3717538.1"/>
    <property type="molecule type" value="Genomic_DNA"/>
</dbReference>
<reference evidence="1 2" key="2">
    <citation type="journal article" date="2022" name="Mol. Ecol. Resour.">
        <title>The genomes of chicory, endive, great burdock and yacon provide insights into Asteraceae paleo-polyploidization history and plant inulin production.</title>
        <authorList>
            <person name="Fan W."/>
            <person name="Wang S."/>
            <person name="Wang H."/>
            <person name="Wang A."/>
            <person name="Jiang F."/>
            <person name="Liu H."/>
            <person name="Zhao H."/>
            <person name="Xu D."/>
            <person name="Zhang Y."/>
        </authorList>
    </citation>
    <scope>NUCLEOTIDE SEQUENCE [LARGE SCALE GENOMIC DNA]</scope>
    <source>
        <strain evidence="2">cv. Yunnan</strain>
        <tissue evidence="1">Leaves</tissue>
    </source>
</reference>
<comment type="caution">
    <text evidence="1">The sequence shown here is derived from an EMBL/GenBank/DDBJ whole genome shotgun (WGS) entry which is preliminary data.</text>
</comment>
<gene>
    <name evidence="1" type="ORF">L1987_69225</name>
</gene>
<proteinExistence type="predicted"/>
<organism evidence="1 2">
    <name type="scientific">Smallanthus sonchifolius</name>
    <dbReference type="NCBI Taxonomy" id="185202"/>
    <lineage>
        <taxon>Eukaryota</taxon>
        <taxon>Viridiplantae</taxon>
        <taxon>Streptophyta</taxon>
        <taxon>Embryophyta</taxon>
        <taxon>Tracheophyta</taxon>
        <taxon>Spermatophyta</taxon>
        <taxon>Magnoliopsida</taxon>
        <taxon>eudicotyledons</taxon>
        <taxon>Gunneridae</taxon>
        <taxon>Pentapetalae</taxon>
        <taxon>asterids</taxon>
        <taxon>campanulids</taxon>
        <taxon>Asterales</taxon>
        <taxon>Asteraceae</taxon>
        <taxon>Asteroideae</taxon>
        <taxon>Heliantheae alliance</taxon>
        <taxon>Millerieae</taxon>
        <taxon>Smallanthus</taxon>
    </lineage>
</organism>
<accession>A0ACB9B631</accession>
<evidence type="ECO:0000313" key="2">
    <source>
        <dbReference type="Proteomes" id="UP001056120"/>
    </source>
</evidence>
<sequence>MAFLTITFYSIGRKSQCIALKTSFNKFTNGKSTPILLDGVSSDEIDDNIKEVEKPKDQPKENITHNQEELIKQIKSHDKVERPKEQLKEKITHKQAEFAKEIRSKKKHKPLITQELEKKRGNHKEQHSKSKILEVPINTNIKELDWCQYVIECLNRNKKGCSLDVHFNGPLLLLVNEKKEDDEKNKELEWHKYGGDELNEDGGDELNEDEQIINKERESEDRLYEHDSMIVEYDKLKEMSQTNFIDAMIVEYDKQEKEILKDRKKEAEKVEESGQLDFSASMKVEYEKIENKILIDRQKESDKIKKSSNDDPSFDLHISQLTPYEDNTLMGTQTVENVSKVITESEFLNTKEEEKPQAALQS</sequence>
<protein>
    <submittedName>
        <fullName evidence="1">Uncharacterized protein</fullName>
    </submittedName>
</protein>
<dbReference type="Proteomes" id="UP001056120">
    <property type="component" value="Linkage Group LG23"/>
</dbReference>
<evidence type="ECO:0000313" key="1">
    <source>
        <dbReference type="EMBL" id="KAI3717538.1"/>
    </source>
</evidence>
<name>A0ACB9B631_9ASTR</name>
<reference evidence="2" key="1">
    <citation type="journal article" date="2022" name="Mol. Ecol. Resour.">
        <title>The genomes of chicory, endive, great burdock and yacon provide insights into Asteraceae palaeo-polyploidization history and plant inulin production.</title>
        <authorList>
            <person name="Fan W."/>
            <person name="Wang S."/>
            <person name="Wang H."/>
            <person name="Wang A."/>
            <person name="Jiang F."/>
            <person name="Liu H."/>
            <person name="Zhao H."/>
            <person name="Xu D."/>
            <person name="Zhang Y."/>
        </authorList>
    </citation>
    <scope>NUCLEOTIDE SEQUENCE [LARGE SCALE GENOMIC DNA]</scope>
    <source>
        <strain evidence="2">cv. Yunnan</strain>
    </source>
</reference>